<comment type="similarity">
    <text evidence="1">Belongs to the LysR transcriptional regulatory family.</text>
</comment>
<dbReference type="InterPro" id="IPR036388">
    <property type="entry name" value="WH-like_DNA-bd_sf"/>
</dbReference>
<evidence type="ECO:0000256" key="4">
    <source>
        <dbReference type="ARBA" id="ARBA00023163"/>
    </source>
</evidence>
<evidence type="ECO:0000313" key="6">
    <source>
        <dbReference type="EMBL" id="RPJ93493.1"/>
    </source>
</evidence>
<feature type="domain" description="HTH lysR-type" evidence="5">
    <location>
        <begin position="2"/>
        <end position="59"/>
    </location>
</feature>
<dbReference type="Proteomes" id="UP000285324">
    <property type="component" value="Unassembled WGS sequence"/>
</dbReference>
<dbReference type="SUPFAM" id="SSF46785">
    <property type="entry name" value="Winged helix' DNA-binding domain"/>
    <property type="match status" value="1"/>
</dbReference>
<dbReference type="Gene3D" id="1.10.10.10">
    <property type="entry name" value="Winged helix-like DNA-binding domain superfamily/Winged helix DNA-binding domain"/>
    <property type="match status" value="1"/>
</dbReference>
<dbReference type="GO" id="GO:0005829">
    <property type="term" value="C:cytosol"/>
    <property type="evidence" value="ECO:0007669"/>
    <property type="project" value="TreeGrafter"/>
</dbReference>
<keyword evidence="4" id="KW-0804">Transcription</keyword>
<dbReference type="InterPro" id="IPR005119">
    <property type="entry name" value="LysR_subst-bd"/>
</dbReference>
<evidence type="ECO:0000259" key="5">
    <source>
        <dbReference type="PROSITE" id="PS50931"/>
    </source>
</evidence>
<evidence type="ECO:0000256" key="1">
    <source>
        <dbReference type="ARBA" id="ARBA00009437"/>
    </source>
</evidence>
<dbReference type="Gene3D" id="3.40.190.290">
    <property type="match status" value="1"/>
</dbReference>
<dbReference type="PANTHER" id="PTHR30419">
    <property type="entry name" value="HTH-TYPE TRANSCRIPTIONAL REGULATOR YBHD"/>
    <property type="match status" value="1"/>
</dbReference>
<dbReference type="AlphaFoldDB" id="A0A424WJM7"/>
<evidence type="ECO:0000313" key="7">
    <source>
        <dbReference type="Proteomes" id="UP000285324"/>
    </source>
</evidence>
<protein>
    <submittedName>
        <fullName evidence="6">LysR family transcriptional regulator</fullName>
    </submittedName>
</protein>
<accession>A0A424WJM7</accession>
<dbReference type="Pfam" id="PF00126">
    <property type="entry name" value="HTH_1"/>
    <property type="match status" value="1"/>
</dbReference>
<evidence type="ECO:0000256" key="2">
    <source>
        <dbReference type="ARBA" id="ARBA00023015"/>
    </source>
</evidence>
<dbReference type="CDD" id="cd05466">
    <property type="entry name" value="PBP2_LTTR_substrate"/>
    <property type="match status" value="1"/>
</dbReference>
<keyword evidence="3" id="KW-0238">DNA-binding</keyword>
<gene>
    <name evidence="6" type="ORF">DY367_01685</name>
</gene>
<dbReference type="EMBL" id="QVXO01000002">
    <property type="protein sequence ID" value="RPJ93493.1"/>
    <property type="molecule type" value="Genomic_DNA"/>
</dbReference>
<dbReference type="OrthoDB" id="9786526at2"/>
<dbReference type="RefSeq" id="WP_118931479.1">
    <property type="nucleotide sequence ID" value="NZ_CP061008.1"/>
</dbReference>
<name>A0A424WJM7_ALCXX</name>
<dbReference type="InterPro" id="IPR050950">
    <property type="entry name" value="HTH-type_LysR_regulators"/>
</dbReference>
<dbReference type="SUPFAM" id="SSF53850">
    <property type="entry name" value="Periplasmic binding protein-like II"/>
    <property type="match status" value="1"/>
</dbReference>
<dbReference type="GO" id="GO:0003677">
    <property type="term" value="F:DNA binding"/>
    <property type="evidence" value="ECO:0007669"/>
    <property type="project" value="UniProtKB-KW"/>
</dbReference>
<dbReference type="PRINTS" id="PR00039">
    <property type="entry name" value="HTHLYSR"/>
</dbReference>
<dbReference type="InterPro" id="IPR000847">
    <property type="entry name" value="LysR_HTH_N"/>
</dbReference>
<dbReference type="GO" id="GO:0003700">
    <property type="term" value="F:DNA-binding transcription factor activity"/>
    <property type="evidence" value="ECO:0007669"/>
    <property type="project" value="InterPro"/>
</dbReference>
<keyword evidence="2" id="KW-0805">Transcription regulation</keyword>
<dbReference type="PROSITE" id="PS50931">
    <property type="entry name" value="HTH_LYSR"/>
    <property type="match status" value="1"/>
</dbReference>
<reference evidence="6 7" key="1">
    <citation type="submission" date="2018-08" db="EMBL/GenBank/DDBJ databases">
        <title>Achromobacter xylosoxidans Genome sequencing and assembly.</title>
        <authorList>
            <person name="Wang R."/>
            <person name="Rensing C."/>
            <person name="Li Y."/>
        </authorList>
    </citation>
    <scope>NUCLEOTIDE SEQUENCE [LARGE SCALE GENOMIC DNA]</scope>
    <source>
        <strain evidence="6 7">GD003A</strain>
    </source>
</reference>
<dbReference type="InterPro" id="IPR036390">
    <property type="entry name" value="WH_DNA-bd_sf"/>
</dbReference>
<evidence type="ECO:0000256" key="3">
    <source>
        <dbReference type="ARBA" id="ARBA00023125"/>
    </source>
</evidence>
<dbReference type="Pfam" id="PF03466">
    <property type="entry name" value="LysR_substrate"/>
    <property type="match status" value="1"/>
</dbReference>
<sequence length="302" mass="32297">MLNLGHWRLLVATADTANISRAAERVGITQSGASQAIAQLEASLGLQVFTRSRKEVAVTALGEQVIDHARAMLSHLESIRALADDSQGLSQGRIRLGSFPSVISTLLPPLLHSFRQRHPGIEVVALEGTDEEVEDWLSRGAIDLGVVMNPAAHRQALILGRDRWMALLPGAHPFSRRASSRGIALADLADEPFILATGGCAVNGLSLARKAGLELNDIRVTVRDWASACALVREGMGAAVVPESTLPSDMRQLRALPLTPAARREFGLVRSAASRKSAAVDALWKHAALAFSPKASAKVRTR</sequence>
<organism evidence="6 7">
    <name type="scientific">Alcaligenes xylosoxydans xylosoxydans</name>
    <name type="common">Achromobacter xylosoxidans</name>
    <dbReference type="NCBI Taxonomy" id="85698"/>
    <lineage>
        <taxon>Bacteria</taxon>
        <taxon>Pseudomonadati</taxon>
        <taxon>Pseudomonadota</taxon>
        <taxon>Betaproteobacteria</taxon>
        <taxon>Burkholderiales</taxon>
        <taxon>Alcaligenaceae</taxon>
        <taxon>Achromobacter</taxon>
    </lineage>
</organism>
<comment type="caution">
    <text evidence="6">The sequence shown here is derived from an EMBL/GenBank/DDBJ whole genome shotgun (WGS) entry which is preliminary data.</text>
</comment>
<proteinExistence type="inferred from homology"/>
<dbReference type="FunFam" id="1.10.10.10:FF:000001">
    <property type="entry name" value="LysR family transcriptional regulator"/>
    <property type="match status" value="1"/>
</dbReference>